<dbReference type="Proteomes" id="UP000582837">
    <property type="component" value="Unassembled WGS sequence"/>
</dbReference>
<evidence type="ECO:0000256" key="4">
    <source>
        <dbReference type="ARBA" id="ARBA00022475"/>
    </source>
</evidence>
<dbReference type="GO" id="GO:0000287">
    <property type="term" value="F:magnesium ion binding"/>
    <property type="evidence" value="ECO:0007669"/>
    <property type="project" value="TreeGrafter"/>
</dbReference>
<evidence type="ECO:0000256" key="9">
    <source>
        <dbReference type="ARBA" id="ARBA00023136"/>
    </source>
</evidence>
<evidence type="ECO:0000256" key="7">
    <source>
        <dbReference type="ARBA" id="ARBA00022989"/>
    </source>
</evidence>
<keyword evidence="6 12" id="KW-0460">Magnesium</keyword>
<dbReference type="InterPro" id="IPR004488">
    <property type="entry name" value="Mg/Co-transport_prot_CorA"/>
</dbReference>
<protein>
    <recommendedName>
        <fullName evidence="12">Magnesium transport protein CorA</fullName>
    </recommendedName>
</protein>
<gene>
    <name evidence="12" type="primary">corA</name>
    <name evidence="13" type="ORF">HNQ61_000544</name>
</gene>
<dbReference type="InterPro" id="IPR002523">
    <property type="entry name" value="MgTranspt_CorA/ZnTranspt_ZntB"/>
</dbReference>
<dbReference type="InterPro" id="IPR045863">
    <property type="entry name" value="CorA_TM1_TM2"/>
</dbReference>
<keyword evidence="4 12" id="KW-1003">Cell membrane</keyword>
<evidence type="ECO:0000256" key="11">
    <source>
        <dbReference type="ARBA" id="ARBA00045497"/>
    </source>
</evidence>
<dbReference type="FunFam" id="1.20.58.340:FF:000004">
    <property type="entry name" value="Magnesium transport protein CorA"/>
    <property type="match status" value="1"/>
</dbReference>
<evidence type="ECO:0000313" key="14">
    <source>
        <dbReference type="Proteomes" id="UP000582837"/>
    </source>
</evidence>
<dbReference type="SUPFAM" id="SSF143865">
    <property type="entry name" value="CorA soluble domain-like"/>
    <property type="match status" value="1"/>
</dbReference>
<dbReference type="GO" id="GO:0005886">
    <property type="term" value="C:plasma membrane"/>
    <property type="evidence" value="ECO:0007669"/>
    <property type="project" value="UniProtKB-SubCell"/>
</dbReference>
<comment type="subcellular location">
    <subcellularLocation>
        <location evidence="1">Cell membrane</location>
        <topology evidence="1">Multi-pass membrane protein</topology>
    </subcellularLocation>
    <subcellularLocation>
        <location evidence="12">Membrane</location>
        <topology evidence="12">Multi-pass membrane protein</topology>
    </subcellularLocation>
</comment>
<dbReference type="EMBL" id="JACHIA010000001">
    <property type="protein sequence ID" value="MBB6068933.1"/>
    <property type="molecule type" value="Genomic_DNA"/>
</dbReference>
<dbReference type="InterPro" id="IPR045861">
    <property type="entry name" value="CorA_cytoplasmic_dom"/>
</dbReference>
<keyword evidence="9 12" id="KW-0472">Membrane</keyword>
<keyword evidence="14" id="KW-1185">Reference proteome</keyword>
<feature type="transmembrane region" description="Helical" evidence="12">
    <location>
        <begin position="326"/>
        <end position="346"/>
    </location>
</feature>
<name>A0A841GUX0_9BACT</name>
<dbReference type="GO" id="GO:0015095">
    <property type="term" value="F:magnesium ion transmembrane transporter activity"/>
    <property type="evidence" value="ECO:0007669"/>
    <property type="project" value="UniProtKB-UniRule"/>
</dbReference>
<dbReference type="Gene3D" id="1.20.58.340">
    <property type="entry name" value="Magnesium transport protein CorA, transmembrane region"/>
    <property type="match status" value="2"/>
</dbReference>
<keyword evidence="3 12" id="KW-0813">Transport</keyword>
<keyword evidence="5 12" id="KW-0812">Transmembrane</keyword>
<proteinExistence type="inferred from homology"/>
<dbReference type="CDD" id="cd12822">
    <property type="entry name" value="TmCorA-like"/>
    <property type="match status" value="1"/>
</dbReference>
<comment type="function">
    <text evidence="11">Mediates influx of magnesium ions. Alternates between open and closed states. Activated by low cytoplasmic Mg(2+) levels. Inactive when cytoplasmic Mg(2+) levels are high.</text>
</comment>
<organism evidence="13 14">
    <name type="scientific">Longimicrobium terrae</name>
    <dbReference type="NCBI Taxonomy" id="1639882"/>
    <lineage>
        <taxon>Bacteria</taxon>
        <taxon>Pseudomonadati</taxon>
        <taxon>Gemmatimonadota</taxon>
        <taxon>Longimicrobiia</taxon>
        <taxon>Longimicrobiales</taxon>
        <taxon>Longimicrobiaceae</taxon>
        <taxon>Longimicrobium</taxon>
    </lineage>
</organism>
<comment type="caution">
    <text evidence="13">The sequence shown here is derived from an EMBL/GenBank/DDBJ whole genome shotgun (WGS) entry which is preliminary data.</text>
</comment>
<keyword evidence="8 12" id="KW-0406">Ion transport</keyword>
<dbReference type="AlphaFoldDB" id="A0A841GUX0"/>
<evidence type="ECO:0000256" key="2">
    <source>
        <dbReference type="ARBA" id="ARBA00009765"/>
    </source>
</evidence>
<evidence type="ECO:0000256" key="3">
    <source>
        <dbReference type="ARBA" id="ARBA00022448"/>
    </source>
</evidence>
<dbReference type="SUPFAM" id="SSF144083">
    <property type="entry name" value="Magnesium transport protein CorA, transmembrane region"/>
    <property type="match status" value="1"/>
</dbReference>
<accession>A0A841GUX0</accession>
<dbReference type="GO" id="GO:0050897">
    <property type="term" value="F:cobalt ion binding"/>
    <property type="evidence" value="ECO:0007669"/>
    <property type="project" value="TreeGrafter"/>
</dbReference>
<evidence type="ECO:0000256" key="5">
    <source>
        <dbReference type="ARBA" id="ARBA00022692"/>
    </source>
</evidence>
<evidence type="ECO:0000256" key="8">
    <source>
        <dbReference type="ARBA" id="ARBA00023065"/>
    </source>
</evidence>
<keyword evidence="7 12" id="KW-1133">Transmembrane helix</keyword>
<dbReference type="Pfam" id="PF01544">
    <property type="entry name" value="CorA"/>
    <property type="match status" value="1"/>
</dbReference>
<dbReference type="GO" id="GO:0015087">
    <property type="term" value="F:cobalt ion transmembrane transporter activity"/>
    <property type="evidence" value="ECO:0007669"/>
    <property type="project" value="UniProtKB-UniRule"/>
</dbReference>
<comment type="similarity">
    <text evidence="2 12">Belongs to the CorA metal ion transporter (MIT) (TC 1.A.35) family.</text>
</comment>
<dbReference type="RefSeq" id="WP_170031455.1">
    <property type="nucleotide sequence ID" value="NZ_JABDTL010000001.1"/>
</dbReference>
<reference evidence="13 14" key="1">
    <citation type="submission" date="2020-08" db="EMBL/GenBank/DDBJ databases">
        <title>Genomic Encyclopedia of Type Strains, Phase IV (KMG-IV): sequencing the most valuable type-strain genomes for metagenomic binning, comparative biology and taxonomic classification.</title>
        <authorList>
            <person name="Goeker M."/>
        </authorList>
    </citation>
    <scope>NUCLEOTIDE SEQUENCE [LARGE SCALE GENOMIC DNA]</scope>
    <source>
        <strain evidence="13 14">DSM 29007</strain>
    </source>
</reference>
<dbReference type="Gene3D" id="3.30.460.20">
    <property type="entry name" value="CorA soluble domain-like"/>
    <property type="match status" value="1"/>
</dbReference>
<evidence type="ECO:0000256" key="6">
    <source>
        <dbReference type="ARBA" id="ARBA00022842"/>
    </source>
</evidence>
<dbReference type="PANTHER" id="PTHR46494:SF1">
    <property type="entry name" value="CORA FAMILY METAL ION TRANSPORTER (EUROFUNG)"/>
    <property type="match status" value="1"/>
</dbReference>
<evidence type="ECO:0000313" key="13">
    <source>
        <dbReference type="EMBL" id="MBB6068933.1"/>
    </source>
</evidence>
<comment type="catalytic activity">
    <reaction evidence="10">
        <text>Mg(2+)(in) = Mg(2+)(out)</text>
        <dbReference type="Rhea" id="RHEA:29827"/>
        <dbReference type="ChEBI" id="CHEBI:18420"/>
    </reaction>
</comment>
<evidence type="ECO:0000256" key="10">
    <source>
        <dbReference type="ARBA" id="ARBA00034269"/>
    </source>
</evidence>
<evidence type="ECO:0000256" key="12">
    <source>
        <dbReference type="RuleBase" id="RU362010"/>
    </source>
</evidence>
<evidence type="ECO:0000256" key="1">
    <source>
        <dbReference type="ARBA" id="ARBA00004651"/>
    </source>
</evidence>
<dbReference type="PANTHER" id="PTHR46494">
    <property type="entry name" value="CORA FAMILY METAL ION TRANSPORTER (EUROFUNG)"/>
    <property type="match status" value="1"/>
</dbReference>
<feature type="transmembrane region" description="Helical" evidence="12">
    <location>
        <begin position="294"/>
        <end position="314"/>
    </location>
</feature>
<dbReference type="NCBIfam" id="TIGR00383">
    <property type="entry name" value="corA"/>
    <property type="match status" value="1"/>
</dbReference>
<sequence>MTVAERRDNEIVDPLCEDASTVEPRSRISAYAETRTGIHALPVIDALGVIERGRTGPQPGDPPLIWIDIAAPGAAEGEFLRDRMGFHPLAVEDTVRGRQRPKIDRYHGYFFLVVYAAHINPDRDRMALNELHAFIGHNFVVTVHDHRIGELTEVLARWRATPDRFRNPGGLAHAILDLVVDNYFPVLDHFSERVGQLEEGTVEQIGSGMQQVLSMRRELVLFRRMVGPERELIGSLLRRDIPFLQPELLPYFQDVHDHAIRVAEEIDTLRDLLTGAMEGQISLSGHQLNETMRLMAAWSIILMAMAWIAGVYGMNFDRMPELHWKYGYLWAIGSMVAVGMLLFGYFRRKRWV</sequence>